<organism evidence="2 3">
    <name type="scientific">Mycolicibacterium conceptionense</name>
    <dbReference type="NCBI Taxonomy" id="451644"/>
    <lineage>
        <taxon>Bacteria</taxon>
        <taxon>Bacillati</taxon>
        <taxon>Actinomycetota</taxon>
        <taxon>Actinomycetes</taxon>
        <taxon>Mycobacteriales</taxon>
        <taxon>Mycobacteriaceae</taxon>
        <taxon>Mycolicibacterium</taxon>
    </lineage>
</organism>
<sequence length="133" mass="13978">MIAASVDHLADAVELALTAHAPAQLVAFDHHAEIDDHRDAVASATEKLAGAGVQVETLSELLNRGKDLPTPPVPESDGTDPLALLIYTSGSTGAPKGAMYLQSSVAKFWRRNSKAWLGPVSSAINLSFMPMST</sequence>
<name>A0A0U1DYW9_9MYCO</name>
<accession>A0A0U1DYW9</accession>
<gene>
    <name evidence="2" type="primary">fadD9_1</name>
    <name evidence="2" type="ORF">BN970_07050</name>
</gene>
<reference evidence="2 3" key="1">
    <citation type="submission" date="2015-03" db="EMBL/GenBank/DDBJ databases">
        <authorList>
            <person name="Murphy D."/>
        </authorList>
    </citation>
    <scope>NUCLEOTIDE SEQUENCE [LARGE SCALE GENOMIC DNA]</scope>
    <source>
        <strain evidence="2 3">D16</strain>
    </source>
</reference>
<dbReference type="Gene3D" id="3.40.50.12780">
    <property type="entry name" value="N-terminal domain of ligase-like"/>
    <property type="match status" value="1"/>
</dbReference>
<evidence type="ECO:0000259" key="1">
    <source>
        <dbReference type="Pfam" id="PF00501"/>
    </source>
</evidence>
<dbReference type="InterPro" id="IPR042099">
    <property type="entry name" value="ANL_N_sf"/>
</dbReference>
<protein>
    <submittedName>
        <fullName evidence="2">Acyl-CoA synthetase</fullName>
    </submittedName>
</protein>
<dbReference type="EMBL" id="CTEF01000010">
    <property type="protein sequence ID" value="CQD25252.1"/>
    <property type="molecule type" value="Genomic_DNA"/>
</dbReference>
<feature type="domain" description="AMP-dependent synthetase/ligase" evidence="1">
    <location>
        <begin position="17"/>
        <end position="132"/>
    </location>
</feature>
<dbReference type="Pfam" id="PF00501">
    <property type="entry name" value="AMP-binding"/>
    <property type="match status" value="1"/>
</dbReference>
<dbReference type="PROSITE" id="PS00455">
    <property type="entry name" value="AMP_BINDING"/>
    <property type="match status" value="1"/>
</dbReference>
<proteinExistence type="predicted"/>
<dbReference type="InterPro" id="IPR020845">
    <property type="entry name" value="AMP-binding_CS"/>
</dbReference>
<dbReference type="AlphaFoldDB" id="A0A0U1DYW9"/>
<dbReference type="Proteomes" id="UP000182227">
    <property type="component" value="Unassembled WGS sequence"/>
</dbReference>
<evidence type="ECO:0000313" key="2">
    <source>
        <dbReference type="EMBL" id="CQD25252.1"/>
    </source>
</evidence>
<evidence type="ECO:0000313" key="3">
    <source>
        <dbReference type="Proteomes" id="UP000182227"/>
    </source>
</evidence>
<dbReference type="InterPro" id="IPR000873">
    <property type="entry name" value="AMP-dep_synth/lig_dom"/>
</dbReference>
<dbReference type="SUPFAM" id="SSF56801">
    <property type="entry name" value="Acetyl-CoA synthetase-like"/>
    <property type="match status" value="1"/>
</dbReference>